<comment type="caution">
    <text evidence="3">The sequence shown here is derived from an EMBL/GenBank/DDBJ whole genome shotgun (WGS) entry which is preliminary data.</text>
</comment>
<keyword evidence="1" id="KW-0238">DNA-binding</keyword>
<keyword evidence="4" id="KW-1185">Reference proteome</keyword>
<dbReference type="InterPro" id="IPR011990">
    <property type="entry name" value="TPR-like_helical_dom_sf"/>
</dbReference>
<dbReference type="SUPFAM" id="SSF47413">
    <property type="entry name" value="lambda repressor-like DNA-binding domains"/>
    <property type="match status" value="1"/>
</dbReference>
<gene>
    <name evidence="3" type="ORF">ACH4F9_10235</name>
</gene>
<reference evidence="3 4" key="1">
    <citation type="submission" date="2024-10" db="EMBL/GenBank/DDBJ databases">
        <title>The Natural Products Discovery Center: Release of the First 8490 Sequenced Strains for Exploring Actinobacteria Biosynthetic Diversity.</title>
        <authorList>
            <person name="Kalkreuter E."/>
            <person name="Kautsar S.A."/>
            <person name="Yang D."/>
            <person name="Bader C.D."/>
            <person name="Teijaro C.N."/>
            <person name="Fluegel L."/>
            <person name="Davis C.M."/>
            <person name="Simpson J.R."/>
            <person name="Lauterbach L."/>
            <person name="Steele A.D."/>
            <person name="Gui C."/>
            <person name="Meng S."/>
            <person name="Li G."/>
            <person name="Viehrig K."/>
            <person name="Ye F."/>
            <person name="Su P."/>
            <person name="Kiefer A.F."/>
            <person name="Nichols A."/>
            <person name="Cepeda A.J."/>
            <person name="Yan W."/>
            <person name="Fan B."/>
            <person name="Jiang Y."/>
            <person name="Adhikari A."/>
            <person name="Zheng C.-J."/>
            <person name="Schuster L."/>
            <person name="Cowan T.M."/>
            <person name="Smanski M.J."/>
            <person name="Chevrette M.G."/>
            <person name="De Carvalho L.P.S."/>
            <person name="Shen B."/>
        </authorList>
    </citation>
    <scope>NUCLEOTIDE SEQUENCE [LARGE SCALE GENOMIC DNA]</scope>
    <source>
        <strain evidence="3 4">NPDC017990</strain>
    </source>
</reference>
<dbReference type="EMBL" id="JBIRGQ010000002">
    <property type="protein sequence ID" value="MFH8545363.1"/>
    <property type="molecule type" value="Genomic_DNA"/>
</dbReference>
<sequence length="424" mass="45235">MANDDPGRTLRRLRRLASLTQEELAERSGVSVDVIRQLEQRRKHSARLPTLHALANGLGVELTTLLGDPPAVSSTGENDGPRFVAVRRAVMPALWGPEPEPPGPDFSLTGLRERIADGWTQYHAAEFDTVMKALPDMISDARTATVSADDDDRRAGFAALGKALQLAGHVAVRMGKTDLALIGLERAIDAAGRSSDPLLRPMIVNSVAWTYQRQGRLGDALSIALHAADDIKNGGHTATADGLKVWGALTMSAATSAARSNDYERAAALMAHAEKEAARVARLPQGSDSRMVSVFSPSSVRIERVRLAVQYGHPEDALALAKGMRLAKDVPPSWRTWLLLDVARAHTDLGDAAGAVRALESLRRVAPTWMQHHTLAVAIVRDLWALPKHPAGLRPLAEFLGIENGTGTGVGIGTGVGNGTGIGE</sequence>
<proteinExistence type="predicted"/>
<dbReference type="InterPro" id="IPR010982">
    <property type="entry name" value="Lambda_DNA-bd_dom_sf"/>
</dbReference>
<evidence type="ECO:0000313" key="4">
    <source>
        <dbReference type="Proteomes" id="UP001610818"/>
    </source>
</evidence>
<protein>
    <submittedName>
        <fullName evidence="3">Helix-turn-helix domain-containing protein</fullName>
    </submittedName>
</protein>
<dbReference type="SMART" id="SM00530">
    <property type="entry name" value="HTH_XRE"/>
    <property type="match status" value="1"/>
</dbReference>
<name>A0ABW7QK76_9ACTN</name>
<dbReference type="InterPro" id="IPR050807">
    <property type="entry name" value="TransReg_Diox_bact_type"/>
</dbReference>
<dbReference type="Gene3D" id="1.10.260.40">
    <property type="entry name" value="lambda repressor-like DNA-binding domains"/>
    <property type="match status" value="1"/>
</dbReference>
<dbReference type="CDD" id="cd00093">
    <property type="entry name" value="HTH_XRE"/>
    <property type="match status" value="1"/>
</dbReference>
<dbReference type="PANTHER" id="PTHR46797">
    <property type="entry name" value="HTH-TYPE TRANSCRIPTIONAL REGULATOR"/>
    <property type="match status" value="1"/>
</dbReference>
<dbReference type="PANTHER" id="PTHR46797:SF1">
    <property type="entry name" value="METHYLPHOSPHONATE SYNTHASE"/>
    <property type="match status" value="1"/>
</dbReference>
<evidence type="ECO:0000259" key="2">
    <source>
        <dbReference type="PROSITE" id="PS50943"/>
    </source>
</evidence>
<organism evidence="3 4">
    <name type="scientific">Streptomyces longisporoflavus</name>
    <dbReference type="NCBI Taxonomy" id="28044"/>
    <lineage>
        <taxon>Bacteria</taxon>
        <taxon>Bacillati</taxon>
        <taxon>Actinomycetota</taxon>
        <taxon>Actinomycetes</taxon>
        <taxon>Kitasatosporales</taxon>
        <taxon>Streptomycetaceae</taxon>
        <taxon>Streptomyces</taxon>
    </lineage>
</organism>
<dbReference type="PROSITE" id="PS50943">
    <property type="entry name" value="HTH_CROC1"/>
    <property type="match status" value="1"/>
</dbReference>
<accession>A0ABW7QK76</accession>
<dbReference type="SUPFAM" id="SSF48452">
    <property type="entry name" value="TPR-like"/>
    <property type="match status" value="1"/>
</dbReference>
<feature type="domain" description="HTH cro/C1-type" evidence="2">
    <location>
        <begin position="10"/>
        <end position="65"/>
    </location>
</feature>
<dbReference type="Proteomes" id="UP001610818">
    <property type="component" value="Unassembled WGS sequence"/>
</dbReference>
<dbReference type="RefSeq" id="WP_397710301.1">
    <property type="nucleotide sequence ID" value="NZ_JBIRGN010000002.1"/>
</dbReference>
<dbReference type="Pfam" id="PF13560">
    <property type="entry name" value="HTH_31"/>
    <property type="match status" value="1"/>
</dbReference>
<dbReference type="Gene3D" id="1.25.40.10">
    <property type="entry name" value="Tetratricopeptide repeat domain"/>
    <property type="match status" value="1"/>
</dbReference>
<evidence type="ECO:0000313" key="3">
    <source>
        <dbReference type="EMBL" id="MFH8545363.1"/>
    </source>
</evidence>
<evidence type="ECO:0000256" key="1">
    <source>
        <dbReference type="ARBA" id="ARBA00023125"/>
    </source>
</evidence>
<dbReference type="InterPro" id="IPR001387">
    <property type="entry name" value="Cro/C1-type_HTH"/>
</dbReference>